<name>A0A2S3HLG2_9POAL</name>
<feature type="domain" description="F-box/LRR-repeat protein 15/At3g58940/PEG3-like LRR" evidence="2">
    <location>
        <begin position="205"/>
        <end position="250"/>
    </location>
</feature>
<keyword evidence="1" id="KW-0472">Membrane</keyword>
<sequence>MSSSCSTMPLDVVYPTPGGSLAAAIHTCRFSSTLCNLCICSSYRVLRLPTENACALSASLASSNSLSSASESPRAPSMECYQDASVLESLLLCCNVGYRRLRIRSPTLRSLGVSNGDCRQPGELEELIVEDVPLLERLIPRNVRYFMVIRVLQAPKLKILGYLEDHCISTFQFGTLVFEVAAVINVLTIYLCLYALTLTFHVSGLFQKMMPVTLSTSVRTVKTLALIIASNLDLVIGLLKCFPCVEKLYIEFSYQLYSQRNCKNEQRYDQLECLDLHLKRLV</sequence>
<dbReference type="EMBL" id="CM008049">
    <property type="protein sequence ID" value="PAN25581.2"/>
    <property type="molecule type" value="Genomic_DNA"/>
</dbReference>
<dbReference type="Pfam" id="PF24758">
    <property type="entry name" value="LRR_At5g56370"/>
    <property type="match status" value="2"/>
</dbReference>
<keyword evidence="1" id="KW-1133">Transmembrane helix</keyword>
<accession>A0A2S3HLG2</accession>
<evidence type="ECO:0000259" key="2">
    <source>
        <dbReference type="Pfam" id="PF24758"/>
    </source>
</evidence>
<proteinExistence type="predicted"/>
<keyword evidence="1" id="KW-0812">Transmembrane</keyword>
<feature type="transmembrane region" description="Helical" evidence="1">
    <location>
        <begin position="176"/>
        <end position="200"/>
    </location>
</feature>
<dbReference type="InterPro" id="IPR055411">
    <property type="entry name" value="LRR_FXL15/At3g58940/PEG3-like"/>
</dbReference>
<dbReference type="PANTHER" id="PTHR32141">
    <property type="match status" value="1"/>
</dbReference>
<evidence type="ECO:0000256" key="1">
    <source>
        <dbReference type="SAM" id="Phobius"/>
    </source>
</evidence>
<reference evidence="3" key="1">
    <citation type="submission" date="2018-04" db="EMBL/GenBank/DDBJ databases">
        <title>WGS assembly of Panicum hallii.</title>
        <authorList>
            <person name="Lovell J."/>
            <person name="Jenkins J."/>
            <person name="Lowry D."/>
            <person name="Mamidi S."/>
            <person name="Sreedasyam A."/>
            <person name="Weng X."/>
            <person name="Barry K."/>
            <person name="Bonette J."/>
            <person name="Campitelli B."/>
            <person name="Daum C."/>
            <person name="Gordon S."/>
            <person name="Gould B."/>
            <person name="Lipzen A."/>
            <person name="Macqueen A."/>
            <person name="Palacio-Mejia J."/>
            <person name="Plott C."/>
            <person name="Shakirov E."/>
            <person name="Shu S."/>
            <person name="Yoshinaga Y."/>
            <person name="Zane M."/>
            <person name="Rokhsar D."/>
            <person name="Grimwood J."/>
            <person name="Schmutz J."/>
            <person name="Juenger T."/>
        </authorList>
    </citation>
    <scope>NUCLEOTIDE SEQUENCE [LARGE SCALE GENOMIC DNA]</scope>
    <source>
        <strain evidence="3">FIL2</strain>
    </source>
</reference>
<dbReference type="Proteomes" id="UP000243499">
    <property type="component" value="Chromosome 4"/>
</dbReference>
<gene>
    <name evidence="3" type="ORF">PAHAL_4G266800</name>
</gene>
<dbReference type="Gramene" id="PAN25581">
    <property type="protein sequence ID" value="PAN25581"/>
    <property type="gene ID" value="PAHAL_4G266800"/>
</dbReference>
<dbReference type="PANTHER" id="PTHR32141:SF34">
    <property type="entry name" value="OS12G0558366 PROTEIN"/>
    <property type="match status" value="1"/>
</dbReference>
<evidence type="ECO:0000313" key="3">
    <source>
        <dbReference type="EMBL" id="PAN25581.2"/>
    </source>
</evidence>
<dbReference type="AlphaFoldDB" id="A0A2S3HLG2"/>
<organism evidence="3">
    <name type="scientific">Panicum hallii</name>
    <dbReference type="NCBI Taxonomy" id="206008"/>
    <lineage>
        <taxon>Eukaryota</taxon>
        <taxon>Viridiplantae</taxon>
        <taxon>Streptophyta</taxon>
        <taxon>Embryophyta</taxon>
        <taxon>Tracheophyta</taxon>
        <taxon>Spermatophyta</taxon>
        <taxon>Magnoliopsida</taxon>
        <taxon>Liliopsida</taxon>
        <taxon>Poales</taxon>
        <taxon>Poaceae</taxon>
        <taxon>PACMAD clade</taxon>
        <taxon>Panicoideae</taxon>
        <taxon>Panicodae</taxon>
        <taxon>Paniceae</taxon>
        <taxon>Panicinae</taxon>
        <taxon>Panicum</taxon>
        <taxon>Panicum sect. Panicum</taxon>
    </lineage>
</organism>
<dbReference type="InterPro" id="IPR055302">
    <property type="entry name" value="F-box_dom-containing"/>
</dbReference>
<protein>
    <recommendedName>
        <fullName evidence="2">F-box/LRR-repeat protein 15/At3g58940/PEG3-like LRR domain-containing protein</fullName>
    </recommendedName>
</protein>
<feature type="domain" description="F-box/LRR-repeat protein 15/At3g58940/PEG3-like LRR" evidence="2">
    <location>
        <begin position="85"/>
        <end position="201"/>
    </location>
</feature>